<organism evidence="1 2">
    <name type="scientific">Enterococcus faecalis</name>
    <name type="common">Streptococcus faecalis</name>
    <dbReference type="NCBI Taxonomy" id="1351"/>
    <lineage>
        <taxon>Bacteria</taxon>
        <taxon>Bacillati</taxon>
        <taxon>Bacillota</taxon>
        <taxon>Bacilli</taxon>
        <taxon>Lactobacillales</taxon>
        <taxon>Enterococcaceae</taxon>
        <taxon>Enterococcus</taxon>
    </lineage>
</organism>
<dbReference type="EMBL" id="AP026729">
    <property type="protein sequence ID" value="BDQ62226.1"/>
    <property type="molecule type" value="Genomic_DNA"/>
</dbReference>
<evidence type="ECO:0000313" key="2">
    <source>
        <dbReference type="Proteomes" id="UP001317613"/>
    </source>
</evidence>
<proteinExistence type="predicted"/>
<dbReference type="Proteomes" id="UP001317613">
    <property type="component" value="Chromosome"/>
</dbReference>
<gene>
    <name evidence="1" type="ORF">EfsSVR2332_23040</name>
</gene>
<reference evidence="1" key="1">
    <citation type="submission" date="2022-08" db="EMBL/GenBank/DDBJ databases">
        <title>Molecular epidemiological analysis of five strains of VanD-type vancomycin-resistant Enterococcus faecalis.</title>
        <authorList>
            <person name="Mimura K."/>
            <person name="Hashimoto Y."/>
            <person name="Tomita H."/>
        </authorList>
    </citation>
    <scope>NUCLEOTIDE SEQUENCE</scope>
    <source>
        <strain evidence="1">SVR2332</strain>
    </source>
</reference>
<name>A0AC59HRM6_ENTFL</name>
<protein>
    <submittedName>
        <fullName evidence="1">Uncharacterized protein</fullName>
    </submittedName>
</protein>
<accession>A0AC59HRM6</accession>
<evidence type="ECO:0000313" key="1">
    <source>
        <dbReference type="EMBL" id="BDQ62226.1"/>
    </source>
</evidence>
<sequence>MYKKGDEFIHRFFLEETRANRATLKSLIEGEEQAGLLENATELQQKWVQGYLAKDYSFEELEHRLEEKEKDRQAQLRGMLTYIETTTCRRTLIQTYFQEPIVKQSPETCCDNCALFFDIYQDSIVKSNKTSNQNEGGWRSKFLKLFKERD</sequence>